<organism evidence="7 8">
    <name type="scientific">Equus caballus</name>
    <name type="common">Horse</name>
    <dbReference type="NCBI Taxonomy" id="9796"/>
    <lineage>
        <taxon>Eukaryota</taxon>
        <taxon>Metazoa</taxon>
        <taxon>Chordata</taxon>
        <taxon>Craniata</taxon>
        <taxon>Vertebrata</taxon>
        <taxon>Euteleostomi</taxon>
        <taxon>Mammalia</taxon>
        <taxon>Eutheria</taxon>
        <taxon>Laurasiatheria</taxon>
        <taxon>Perissodactyla</taxon>
        <taxon>Equidae</taxon>
        <taxon>Equus</taxon>
    </lineage>
</organism>
<reference evidence="7" key="2">
    <citation type="submission" date="2025-08" db="UniProtKB">
        <authorList>
            <consortium name="Ensembl"/>
        </authorList>
    </citation>
    <scope>IDENTIFICATION</scope>
    <source>
        <strain evidence="7">Thoroughbred</strain>
    </source>
</reference>
<dbReference type="GO" id="GO:0015165">
    <property type="term" value="F:pyrimidine nucleotide-sugar transmembrane transporter activity"/>
    <property type="evidence" value="ECO:0007669"/>
    <property type="project" value="InterPro"/>
</dbReference>
<feature type="transmembrane region" description="Helical" evidence="6">
    <location>
        <begin position="6"/>
        <end position="25"/>
    </location>
</feature>
<sequence>MSANLKYLSLGILVFQTTSLVLTMRYSRTLKEEGPRYLSSTAVVVAELLKIMACVLLVYKDSTPWYIVVYSSLWVLLV</sequence>
<name>F6T9C1_HORSE</name>
<keyword evidence="4 6" id="KW-1133">Transmembrane helix</keyword>
<evidence type="ECO:0000313" key="8">
    <source>
        <dbReference type="Proteomes" id="UP000002281"/>
    </source>
</evidence>
<dbReference type="HOGENOM" id="CLU_024645_1_0_1"/>
<dbReference type="Bgee" id="ENSECAG00000008568">
    <property type="expression patterns" value="Expressed in endometrium and 23 other cell types or tissues"/>
</dbReference>
<dbReference type="InterPro" id="IPR007271">
    <property type="entry name" value="Nuc_sug_transpt"/>
</dbReference>
<evidence type="ECO:0000256" key="6">
    <source>
        <dbReference type="SAM" id="Phobius"/>
    </source>
</evidence>
<feature type="transmembrane region" description="Helical" evidence="6">
    <location>
        <begin position="37"/>
        <end position="59"/>
    </location>
</feature>
<keyword evidence="8" id="KW-1185">Reference proteome</keyword>
<evidence type="ECO:0000313" key="7">
    <source>
        <dbReference type="Ensembl" id="ENSECAP00000006749.4"/>
    </source>
</evidence>
<gene>
    <name evidence="7 9" type="primary">SLC35A3</name>
</gene>
<reference evidence="7" key="3">
    <citation type="submission" date="2025-09" db="UniProtKB">
        <authorList>
            <consortium name="Ensembl"/>
        </authorList>
    </citation>
    <scope>IDENTIFICATION</scope>
    <source>
        <strain evidence="7">Thoroughbred</strain>
    </source>
</reference>
<evidence type="ECO:0000256" key="3">
    <source>
        <dbReference type="ARBA" id="ARBA00022692"/>
    </source>
</evidence>
<dbReference type="AlphaFoldDB" id="F6T9C1"/>
<keyword evidence="5 6" id="KW-0472">Membrane</keyword>
<dbReference type="Pfam" id="PF04142">
    <property type="entry name" value="Nuc_sug_transp"/>
    <property type="match status" value="1"/>
</dbReference>
<protein>
    <submittedName>
        <fullName evidence="7">Solute carrier family 35 member A3</fullName>
    </submittedName>
</protein>
<dbReference type="Ensembl" id="ENSECAT00000008948.4">
    <property type="protein sequence ID" value="ENSECAP00000006749.4"/>
    <property type="gene ID" value="ENSECAG00000008568.4"/>
</dbReference>
<reference evidence="7 8" key="1">
    <citation type="journal article" date="2009" name="Science">
        <title>Genome sequence, comparative analysis, and population genetics of the domestic horse.</title>
        <authorList>
            <consortium name="Broad Institute Genome Sequencing Platform"/>
            <consortium name="Broad Institute Whole Genome Assembly Team"/>
            <person name="Wade C.M."/>
            <person name="Giulotto E."/>
            <person name="Sigurdsson S."/>
            <person name="Zoli M."/>
            <person name="Gnerre S."/>
            <person name="Imsland F."/>
            <person name="Lear T.L."/>
            <person name="Adelson D.L."/>
            <person name="Bailey E."/>
            <person name="Bellone R.R."/>
            <person name="Bloecker H."/>
            <person name="Distl O."/>
            <person name="Edgar R.C."/>
            <person name="Garber M."/>
            <person name="Leeb T."/>
            <person name="Mauceli E."/>
            <person name="MacLeod J.N."/>
            <person name="Penedo M.C.T."/>
            <person name="Raison J.M."/>
            <person name="Sharpe T."/>
            <person name="Vogel J."/>
            <person name="Andersson L."/>
            <person name="Antczak D.F."/>
            <person name="Biagi T."/>
            <person name="Binns M.M."/>
            <person name="Chowdhary B.P."/>
            <person name="Coleman S.J."/>
            <person name="Della Valle G."/>
            <person name="Fryc S."/>
            <person name="Guerin G."/>
            <person name="Hasegawa T."/>
            <person name="Hill E.W."/>
            <person name="Jurka J."/>
            <person name="Kiialainen A."/>
            <person name="Lindgren G."/>
            <person name="Liu J."/>
            <person name="Magnani E."/>
            <person name="Mickelson J.R."/>
            <person name="Murray J."/>
            <person name="Nergadze S.G."/>
            <person name="Onofrio R."/>
            <person name="Pedroni S."/>
            <person name="Piras M.F."/>
            <person name="Raudsepp T."/>
            <person name="Rocchi M."/>
            <person name="Roeed K.H."/>
            <person name="Ryder O.A."/>
            <person name="Searle S."/>
            <person name="Skow L."/>
            <person name="Swinburne J.E."/>
            <person name="Syvaenen A.C."/>
            <person name="Tozaki T."/>
            <person name="Valberg S.J."/>
            <person name="Vaudin M."/>
            <person name="White J.R."/>
            <person name="Zody M.C."/>
            <person name="Lander E.S."/>
            <person name="Lindblad-Toh K."/>
        </authorList>
    </citation>
    <scope>NUCLEOTIDE SEQUENCE [LARGE SCALE GENOMIC DNA]</scope>
    <source>
        <strain evidence="7 8">Thoroughbred</strain>
    </source>
</reference>
<proteinExistence type="predicted"/>
<evidence type="ECO:0000313" key="9">
    <source>
        <dbReference type="VGNC" id="VGNC:49267"/>
    </source>
</evidence>
<evidence type="ECO:0000256" key="4">
    <source>
        <dbReference type="ARBA" id="ARBA00022989"/>
    </source>
</evidence>
<evidence type="ECO:0000256" key="2">
    <source>
        <dbReference type="ARBA" id="ARBA00022597"/>
    </source>
</evidence>
<dbReference type="ExpressionAtlas" id="F6T9C1">
    <property type="expression patterns" value="baseline"/>
</dbReference>
<evidence type="ECO:0000256" key="5">
    <source>
        <dbReference type="ARBA" id="ARBA00023136"/>
    </source>
</evidence>
<keyword evidence="3 6" id="KW-0812">Transmembrane</keyword>
<evidence type="ECO:0000256" key="1">
    <source>
        <dbReference type="ARBA" id="ARBA00004141"/>
    </source>
</evidence>
<keyword evidence="2" id="KW-0813">Transport</keyword>
<dbReference type="GO" id="GO:0000139">
    <property type="term" value="C:Golgi membrane"/>
    <property type="evidence" value="ECO:0007669"/>
    <property type="project" value="UniProtKB-SubCell"/>
</dbReference>
<comment type="subcellular location">
    <subcellularLocation>
        <location evidence="1">Membrane</location>
        <topology evidence="1">Multi-pass membrane protein</topology>
    </subcellularLocation>
</comment>
<keyword evidence="2" id="KW-0762">Sugar transport</keyword>
<dbReference type="Proteomes" id="UP000002281">
    <property type="component" value="Chromosome 5"/>
</dbReference>
<accession>F6T9C1</accession>
<dbReference type="GeneTree" id="ENSGT00950000182827"/>
<dbReference type="VGNC" id="VGNC:49267">
    <property type="gene designation" value="SLC35A3"/>
</dbReference>